<sequence length="27" mass="3055">MYSASTHSSENQAVDLKLFFEVPKVLL</sequence>
<dbReference type="Proteomes" id="UP000324800">
    <property type="component" value="Unassembled WGS sequence"/>
</dbReference>
<feature type="non-terminal residue" evidence="1">
    <location>
        <position position="27"/>
    </location>
</feature>
<dbReference type="AlphaFoldDB" id="A0A5J4U7Y3"/>
<comment type="caution">
    <text evidence="1">The sequence shown here is derived from an EMBL/GenBank/DDBJ whole genome shotgun (WGS) entry which is preliminary data.</text>
</comment>
<accession>A0A5J4U7Y3</accession>
<protein>
    <submittedName>
        <fullName evidence="1">Uncharacterized protein</fullName>
    </submittedName>
</protein>
<name>A0A5J4U7Y3_9EUKA</name>
<proteinExistence type="predicted"/>
<evidence type="ECO:0000313" key="1">
    <source>
        <dbReference type="EMBL" id="KAA6365805.1"/>
    </source>
</evidence>
<evidence type="ECO:0000313" key="2">
    <source>
        <dbReference type="Proteomes" id="UP000324800"/>
    </source>
</evidence>
<reference evidence="1 2" key="1">
    <citation type="submission" date="2019-03" db="EMBL/GenBank/DDBJ databases">
        <title>Single cell metagenomics reveals metabolic interactions within the superorganism composed of flagellate Streblomastix strix and complex community of Bacteroidetes bacteria on its surface.</title>
        <authorList>
            <person name="Treitli S.C."/>
            <person name="Kolisko M."/>
            <person name="Husnik F."/>
            <person name="Keeling P."/>
            <person name="Hampl V."/>
        </authorList>
    </citation>
    <scope>NUCLEOTIDE SEQUENCE [LARGE SCALE GENOMIC DNA]</scope>
    <source>
        <strain evidence="1">ST1C</strain>
    </source>
</reference>
<dbReference type="EMBL" id="SNRW01020061">
    <property type="protein sequence ID" value="KAA6365805.1"/>
    <property type="molecule type" value="Genomic_DNA"/>
</dbReference>
<gene>
    <name evidence="1" type="ORF">EZS28_038667</name>
</gene>
<organism evidence="1 2">
    <name type="scientific">Streblomastix strix</name>
    <dbReference type="NCBI Taxonomy" id="222440"/>
    <lineage>
        <taxon>Eukaryota</taxon>
        <taxon>Metamonada</taxon>
        <taxon>Preaxostyla</taxon>
        <taxon>Oxymonadida</taxon>
        <taxon>Streblomastigidae</taxon>
        <taxon>Streblomastix</taxon>
    </lineage>
</organism>